<evidence type="ECO:0000313" key="4">
    <source>
        <dbReference type="Proteomes" id="UP000295334"/>
    </source>
</evidence>
<organism evidence="3 4">
    <name type="scientific">Flaviaesturariibacter flavus</name>
    <dbReference type="NCBI Taxonomy" id="2502780"/>
    <lineage>
        <taxon>Bacteria</taxon>
        <taxon>Pseudomonadati</taxon>
        <taxon>Bacteroidota</taxon>
        <taxon>Chitinophagia</taxon>
        <taxon>Chitinophagales</taxon>
        <taxon>Chitinophagaceae</taxon>
        <taxon>Flaviaestuariibacter</taxon>
    </lineage>
</organism>
<feature type="domain" description="UspA" evidence="2">
    <location>
        <begin position="1"/>
        <end position="126"/>
    </location>
</feature>
<dbReference type="InterPro" id="IPR014729">
    <property type="entry name" value="Rossmann-like_a/b/a_fold"/>
</dbReference>
<evidence type="ECO:0000313" key="3">
    <source>
        <dbReference type="EMBL" id="TCJ19146.1"/>
    </source>
</evidence>
<dbReference type="PRINTS" id="PR01438">
    <property type="entry name" value="UNVRSLSTRESS"/>
</dbReference>
<comment type="similarity">
    <text evidence="1">Belongs to the universal stress protein A family.</text>
</comment>
<dbReference type="InterPro" id="IPR006016">
    <property type="entry name" value="UspA"/>
</dbReference>
<dbReference type="OrthoDB" id="9788959at2"/>
<dbReference type="PANTHER" id="PTHR46268:SF6">
    <property type="entry name" value="UNIVERSAL STRESS PROTEIN UP12"/>
    <property type="match status" value="1"/>
</dbReference>
<dbReference type="RefSeq" id="WP_131446184.1">
    <property type="nucleotide sequence ID" value="NZ_SJZI01000002.1"/>
</dbReference>
<keyword evidence="4" id="KW-1185">Reference proteome</keyword>
<dbReference type="PANTHER" id="PTHR46268">
    <property type="entry name" value="STRESS RESPONSE PROTEIN NHAX"/>
    <property type="match status" value="1"/>
</dbReference>
<name>A0A4R1BP83_9BACT</name>
<protein>
    <submittedName>
        <fullName evidence="3">Universal stress protein</fullName>
    </submittedName>
</protein>
<dbReference type="Gene3D" id="3.40.50.620">
    <property type="entry name" value="HUPs"/>
    <property type="match status" value="2"/>
</dbReference>
<dbReference type="SUPFAM" id="SSF52402">
    <property type="entry name" value="Adenine nucleotide alpha hydrolases-like"/>
    <property type="match status" value="2"/>
</dbReference>
<proteinExistence type="inferred from homology"/>
<gene>
    <name evidence="3" type="ORF">EPD60_01655</name>
</gene>
<dbReference type="EMBL" id="SJZI01000002">
    <property type="protein sequence ID" value="TCJ19146.1"/>
    <property type="molecule type" value="Genomic_DNA"/>
</dbReference>
<dbReference type="CDD" id="cd00293">
    <property type="entry name" value="USP-like"/>
    <property type="match status" value="1"/>
</dbReference>
<sequence length="260" mass="29352">MKNILIPIDFSETSYETARYSARLFSGLPGVTITLYHMLHPGTHETPEVLLDTLKAEIAEQSGLKVGCHTEPGSNFPEALTRFARHCSASLIIMGFTGPERKQKLLLTGNILDVVDNNACPVMILPPGMEFHRIYNIALTSDFHNVDVTVPFGPIRQVLELFQARLHVVNVNSDMYITVDEEVQKQKQRMEELFGDFDPEFHFMNLYEFNESINQFVTDHAIDMVIIIPHKHTGVSKLFHHNSAKKLALNSTVPVVTAHE</sequence>
<dbReference type="Pfam" id="PF00582">
    <property type="entry name" value="Usp"/>
    <property type="match status" value="1"/>
</dbReference>
<evidence type="ECO:0000259" key="2">
    <source>
        <dbReference type="Pfam" id="PF00582"/>
    </source>
</evidence>
<dbReference type="AlphaFoldDB" id="A0A4R1BP83"/>
<comment type="caution">
    <text evidence="3">The sequence shown here is derived from an EMBL/GenBank/DDBJ whole genome shotgun (WGS) entry which is preliminary data.</text>
</comment>
<reference evidence="3 4" key="1">
    <citation type="submission" date="2019-03" db="EMBL/GenBank/DDBJ databases">
        <authorList>
            <person name="Kim M.K.M."/>
        </authorList>
    </citation>
    <scope>NUCLEOTIDE SEQUENCE [LARGE SCALE GENOMIC DNA]</scope>
    <source>
        <strain evidence="3 4">17J68-12</strain>
    </source>
</reference>
<dbReference type="InterPro" id="IPR006015">
    <property type="entry name" value="Universal_stress_UspA"/>
</dbReference>
<accession>A0A4R1BP83</accession>
<evidence type="ECO:0000256" key="1">
    <source>
        <dbReference type="ARBA" id="ARBA00008791"/>
    </source>
</evidence>
<dbReference type="Proteomes" id="UP000295334">
    <property type="component" value="Unassembled WGS sequence"/>
</dbReference>